<dbReference type="GO" id="GO:0140664">
    <property type="term" value="F:ATP-dependent DNA damage sensor activity"/>
    <property type="evidence" value="ECO:0007669"/>
    <property type="project" value="InterPro"/>
</dbReference>
<dbReference type="GO" id="GO:0005524">
    <property type="term" value="F:ATP binding"/>
    <property type="evidence" value="ECO:0007669"/>
    <property type="project" value="UniProtKB-KW"/>
</dbReference>
<evidence type="ECO:0000256" key="5">
    <source>
        <dbReference type="SAM" id="MobiDB-lite"/>
    </source>
</evidence>
<dbReference type="Pfam" id="PF00488">
    <property type="entry name" value="MutS_V"/>
    <property type="match status" value="1"/>
</dbReference>
<evidence type="ECO:0000256" key="4">
    <source>
        <dbReference type="ARBA" id="ARBA00023125"/>
    </source>
</evidence>
<dbReference type="PANTHER" id="PTHR11361:SF154">
    <property type="entry name" value="REPAIR PROTEIN MSH3, PUTATIVE-RELATED"/>
    <property type="match status" value="1"/>
</dbReference>
<organism evidence="7 8">
    <name type="scientific">Leptomonas seymouri</name>
    <dbReference type="NCBI Taxonomy" id="5684"/>
    <lineage>
        <taxon>Eukaryota</taxon>
        <taxon>Discoba</taxon>
        <taxon>Euglenozoa</taxon>
        <taxon>Kinetoplastea</taxon>
        <taxon>Metakinetoplastina</taxon>
        <taxon>Trypanosomatida</taxon>
        <taxon>Trypanosomatidae</taxon>
        <taxon>Leishmaniinae</taxon>
        <taxon>Leptomonas</taxon>
    </lineage>
</organism>
<dbReference type="Gene3D" id="3.40.50.300">
    <property type="entry name" value="P-loop containing nucleotide triphosphate hydrolases"/>
    <property type="match status" value="1"/>
</dbReference>
<evidence type="ECO:0000313" key="8">
    <source>
        <dbReference type="Proteomes" id="UP000038009"/>
    </source>
</evidence>
<dbReference type="InterPro" id="IPR000432">
    <property type="entry name" value="DNA_mismatch_repair_MutS_C"/>
</dbReference>
<dbReference type="GO" id="GO:0006298">
    <property type="term" value="P:mismatch repair"/>
    <property type="evidence" value="ECO:0007669"/>
    <property type="project" value="InterPro"/>
</dbReference>
<dbReference type="InterPro" id="IPR027417">
    <property type="entry name" value="P-loop_NTPase"/>
</dbReference>
<dbReference type="VEuPathDB" id="TriTrypDB:Lsey_0048_0220"/>
<dbReference type="InterPro" id="IPR045076">
    <property type="entry name" value="MutS"/>
</dbReference>
<dbReference type="InterPro" id="IPR007695">
    <property type="entry name" value="DNA_mismatch_repair_MutS-lik_N"/>
</dbReference>
<evidence type="ECO:0000256" key="2">
    <source>
        <dbReference type="ARBA" id="ARBA00022763"/>
    </source>
</evidence>
<dbReference type="EMBL" id="LJSK01000048">
    <property type="protein sequence ID" value="KPI88502.1"/>
    <property type="molecule type" value="Genomic_DNA"/>
</dbReference>
<protein>
    <submittedName>
        <fullName evidence="7">Putative mismatch repair protein MSH3</fullName>
    </submittedName>
</protein>
<proteinExistence type="predicted"/>
<feature type="compositionally biased region" description="Acidic residues" evidence="5">
    <location>
        <begin position="172"/>
        <end position="185"/>
    </location>
</feature>
<keyword evidence="2" id="KW-0227">DNA damage</keyword>
<sequence>MSKRGRQDDQESVAHAIEVLCCRAPAKGEAEGLSLTPLEQQVVALKESIAPHVVLMVACGYRVKFYGCDSRAVSRRVGIMCIPGQPFEYSSFPYTHVNLYVHRLVAMGYQVGFADQESAAMRAADGLKSGLFTRTVSQLYSRGTLLPTEHVVTNGESSSAAAAGASSKAATEDGEGGAAGDEEGGWAEGTGGSGQQQHQNPSTSTGSVDAAELFLCFLSGEAADETMAPCRSPPLVMTLVSFVTQRRLRVTVRTALEMEDITQRFDIAEVVVLTSQTLPQLADRGVAAHPQRTTAHFLRALPEVYSLALHRALPLHFGPTDNGEEDNKAVTVSGYTYKRDQDVDSAIEAYLKPFKLDQVYHLLCERTEPGLKPDAAQSDLDASPTQYRQHALCEGEACALHLPGPTLRALDVFHSSIGLRGSLLGWLDRSLTACGARCLRRWLASPLISRTAIQARQAATMFLMAGSDDGLVEELLKECARLGDVEAMVGKLHAERCDVIEFVRLLRMVRGVAALAHQLSADEQGSDGGADAVRGPALPPLIRSLLSSVCGPAVTQLLGASTALLETTATTPLEFFTEGGRTVPDDLKVHWDAKKAAEAALEAELKAAREVLHLPGLEFRTIAGNSYLLDVPQAKCGRVPAGWIVLSRTKTNVRYHTPVTVEQHVARTAATERLALAAAAAWRRHQREVVADAKVMDALNSVVTAIGSLDALHSLAAASRQPGYVMPSVVDLPDAPASSASAASVKAADTSSTVSLSIREGRHPILDQLLPHGCVSCCVELRAGGAWLLTGPNMGGKSALMRMVGTFAILSQMGCGVPADAATMPVFHGVHCRMGASDSILEGSSTFLSEMDETSRILRAADLHTSLVLMDELGRGTSSFDGAAVAAATLEYLLASGATTMFVTHYSYLCDPYVSAEAEADGATQGGERPGVRCYFMGFRETEGVPGEANSKQLVFTYKPCLGVTPSSFGVAIGRKAGLPAAVTEAASKVSAGVEEEHRMKQDLQQLRRLVHSGRA</sequence>
<dbReference type="PIRSF" id="PIRSF037677">
    <property type="entry name" value="DNA_mis_repair_Msh6"/>
    <property type="match status" value="1"/>
</dbReference>
<dbReference type="SMART" id="SM00534">
    <property type="entry name" value="MUTSac"/>
    <property type="match status" value="1"/>
</dbReference>
<dbReference type="Gene3D" id="3.40.1170.10">
    <property type="entry name" value="DNA repair protein MutS, domain I"/>
    <property type="match status" value="1"/>
</dbReference>
<feature type="compositionally biased region" description="Polar residues" evidence="5">
    <location>
        <begin position="195"/>
        <end position="206"/>
    </location>
</feature>
<dbReference type="FunFam" id="3.40.50.300:FF:003230">
    <property type="entry name" value="Mismatch repair protein MSH3, putative"/>
    <property type="match status" value="1"/>
</dbReference>
<dbReference type="GO" id="GO:0030983">
    <property type="term" value="F:mismatched DNA binding"/>
    <property type="evidence" value="ECO:0007669"/>
    <property type="project" value="InterPro"/>
</dbReference>
<dbReference type="InterPro" id="IPR007696">
    <property type="entry name" value="DNA_mismatch_repair_MutS_core"/>
</dbReference>
<evidence type="ECO:0000256" key="3">
    <source>
        <dbReference type="ARBA" id="ARBA00022840"/>
    </source>
</evidence>
<feature type="compositionally biased region" description="Low complexity" evidence="5">
    <location>
        <begin position="157"/>
        <end position="169"/>
    </location>
</feature>
<dbReference type="SUPFAM" id="SSF55271">
    <property type="entry name" value="DNA repair protein MutS, domain I"/>
    <property type="match status" value="1"/>
</dbReference>
<keyword evidence="8" id="KW-1185">Reference proteome</keyword>
<accession>A0A0N1I7L2</accession>
<dbReference type="PROSITE" id="PS00486">
    <property type="entry name" value="DNA_MISMATCH_REPAIR_2"/>
    <property type="match status" value="1"/>
</dbReference>
<dbReference type="Proteomes" id="UP000038009">
    <property type="component" value="Unassembled WGS sequence"/>
</dbReference>
<dbReference type="AlphaFoldDB" id="A0A0N1I7L2"/>
<dbReference type="SUPFAM" id="SSF48334">
    <property type="entry name" value="DNA repair protein MutS, domain III"/>
    <property type="match status" value="1"/>
</dbReference>
<dbReference type="InterPro" id="IPR016151">
    <property type="entry name" value="DNA_mismatch_repair_MutS_N"/>
</dbReference>
<feature type="region of interest" description="Disordered" evidence="5">
    <location>
        <begin position="156"/>
        <end position="206"/>
    </location>
</feature>
<evidence type="ECO:0000259" key="6">
    <source>
        <dbReference type="PROSITE" id="PS00486"/>
    </source>
</evidence>
<dbReference type="SUPFAM" id="SSF52540">
    <property type="entry name" value="P-loop containing nucleoside triphosphate hydrolases"/>
    <property type="match status" value="1"/>
</dbReference>
<dbReference type="Gene3D" id="1.10.1420.10">
    <property type="match status" value="2"/>
</dbReference>
<dbReference type="GO" id="GO:0032301">
    <property type="term" value="C:MutSalpha complex"/>
    <property type="evidence" value="ECO:0007669"/>
    <property type="project" value="TreeGrafter"/>
</dbReference>
<comment type="caution">
    <text evidence="7">The sequence shown here is derived from an EMBL/GenBank/DDBJ whole genome shotgun (WGS) entry which is preliminary data.</text>
</comment>
<keyword evidence="3" id="KW-0067">ATP-binding</keyword>
<dbReference type="PANTHER" id="PTHR11361">
    <property type="entry name" value="DNA MISMATCH REPAIR PROTEIN MUTS FAMILY MEMBER"/>
    <property type="match status" value="1"/>
</dbReference>
<evidence type="ECO:0000313" key="7">
    <source>
        <dbReference type="EMBL" id="KPI88502.1"/>
    </source>
</evidence>
<keyword evidence="1" id="KW-0547">Nucleotide-binding</keyword>
<dbReference type="InterPro" id="IPR036187">
    <property type="entry name" value="DNA_mismatch_repair_MutS_sf"/>
</dbReference>
<keyword evidence="4" id="KW-0238">DNA-binding</keyword>
<feature type="domain" description="DNA mismatch repair proteins mutS family" evidence="6">
    <location>
        <begin position="866"/>
        <end position="882"/>
    </location>
</feature>
<name>A0A0N1I7L2_LEPSE</name>
<dbReference type="OrthoDB" id="121051at2759"/>
<dbReference type="Pfam" id="PF05192">
    <property type="entry name" value="MutS_III"/>
    <property type="match status" value="1"/>
</dbReference>
<evidence type="ECO:0000256" key="1">
    <source>
        <dbReference type="ARBA" id="ARBA00022741"/>
    </source>
</evidence>
<dbReference type="SMART" id="SM00533">
    <property type="entry name" value="MUTSd"/>
    <property type="match status" value="1"/>
</dbReference>
<reference evidence="7 8" key="1">
    <citation type="journal article" date="2015" name="PLoS Pathog.">
        <title>Leptomonas seymouri: Adaptations to the Dixenous Life Cycle Analyzed by Genome Sequencing, Transcriptome Profiling and Co-infection with Leishmania donovani.</title>
        <authorList>
            <person name="Kraeva N."/>
            <person name="Butenko A."/>
            <person name="Hlavacova J."/>
            <person name="Kostygov A."/>
            <person name="Myskova J."/>
            <person name="Grybchuk D."/>
            <person name="Lestinova T."/>
            <person name="Votypka J."/>
            <person name="Volf P."/>
            <person name="Opperdoes F."/>
            <person name="Flegontov P."/>
            <person name="Lukes J."/>
            <person name="Yurchenko V."/>
        </authorList>
    </citation>
    <scope>NUCLEOTIDE SEQUENCE [LARGE SCALE GENOMIC DNA]</scope>
    <source>
        <strain evidence="7 8">ATCC 30220</strain>
    </source>
</reference>
<dbReference type="Pfam" id="PF01624">
    <property type="entry name" value="MutS_I"/>
    <property type="match status" value="1"/>
</dbReference>
<gene>
    <name evidence="7" type="ORF">ABL78_2398</name>
</gene>
<dbReference type="OMA" id="INMHAAR"/>
<dbReference type="InterPro" id="IPR017261">
    <property type="entry name" value="DNA_mismatch_repair_MutS/MSH"/>
</dbReference>